<dbReference type="AlphaFoldDB" id="A0A3M6U009"/>
<name>A0A3M6U009_POCDA</name>
<dbReference type="Proteomes" id="UP000275408">
    <property type="component" value="Unassembled WGS sequence"/>
</dbReference>
<dbReference type="Gene3D" id="3.40.50.150">
    <property type="entry name" value="Vaccinia Virus protein VP39"/>
    <property type="match status" value="1"/>
</dbReference>
<protein>
    <recommendedName>
        <fullName evidence="1">Methyltransferase type 11 domain-containing protein</fullName>
    </recommendedName>
</protein>
<dbReference type="SUPFAM" id="SSF53335">
    <property type="entry name" value="S-adenosyl-L-methionine-dependent methyltransferases"/>
    <property type="match status" value="1"/>
</dbReference>
<evidence type="ECO:0000313" key="3">
    <source>
        <dbReference type="Proteomes" id="UP000275408"/>
    </source>
</evidence>
<comment type="caution">
    <text evidence="2">The sequence shown here is derived from an EMBL/GenBank/DDBJ whole genome shotgun (WGS) entry which is preliminary data.</text>
</comment>
<organism evidence="2 3">
    <name type="scientific">Pocillopora damicornis</name>
    <name type="common">Cauliflower coral</name>
    <name type="synonym">Millepora damicornis</name>
    <dbReference type="NCBI Taxonomy" id="46731"/>
    <lineage>
        <taxon>Eukaryota</taxon>
        <taxon>Metazoa</taxon>
        <taxon>Cnidaria</taxon>
        <taxon>Anthozoa</taxon>
        <taxon>Hexacorallia</taxon>
        <taxon>Scleractinia</taxon>
        <taxon>Astrocoeniina</taxon>
        <taxon>Pocilloporidae</taxon>
        <taxon>Pocillopora</taxon>
    </lineage>
</organism>
<dbReference type="GO" id="GO:0008757">
    <property type="term" value="F:S-adenosylmethionine-dependent methyltransferase activity"/>
    <property type="evidence" value="ECO:0007669"/>
    <property type="project" value="InterPro"/>
</dbReference>
<dbReference type="Pfam" id="PF08241">
    <property type="entry name" value="Methyltransf_11"/>
    <property type="match status" value="1"/>
</dbReference>
<dbReference type="InterPro" id="IPR013216">
    <property type="entry name" value="Methyltransf_11"/>
</dbReference>
<keyword evidence="3" id="KW-1185">Reference proteome</keyword>
<dbReference type="CDD" id="cd02440">
    <property type="entry name" value="AdoMet_MTases"/>
    <property type="match status" value="1"/>
</dbReference>
<sequence length="251" mass="28707">MGLDHYGSVADKFDYFFKEFHEANIPILIECLDLQPHHIIADIGSGTGIIAEKLYEKCGLTKPIWCVDPSVEMQEKAWKREGTYPVLKTAEEFFSHPEIAHCFDRVISIGAAHHFADPVAVYKSIFHSLRPGGIFIEVTTMDTGYPCFKSAKKVEKAAVEIGIQKRKLIRKLVADPNVRVSEKEYCCPMSLTKSKLYEMYRRRYMSMLHQLNDEQIAEGIRELEDGPLTDVKSHDHISFTQVIHVTKFDLN</sequence>
<reference evidence="2 3" key="1">
    <citation type="journal article" date="2018" name="Sci. Rep.">
        <title>Comparative analysis of the Pocillopora damicornis genome highlights role of immune system in coral evolution.</title>
        <authorList>
            <person name="Cunning R."/>
            <person name="Bay R.A."/>
            <person name="Gillette P."/>
            <person name="Baker A.C."/>
            <person name="Traylor-Knowles N."/>
        </authorList>
    </citation>
    <scope>NUCLEOTIDE SEQUENCE [LARGE SCALE GENOMIC DNA]</scope>
    <source>
        <strain evidence="2">RSMAS</strain>
        <tissue evidence="2">Whole animal</tissue>
    </source>
</reference>
<evidence type="ECO:0000313" key="2">
    <source>
        <dbReference type="EMBL" id="RMX46947.1"/>
    </source>
</evidence>
<dbReference type="OrthoDB" id="5964541at2759"/>
<proteinExistence type="predicted"/>
<dbReference type="EMBL" id="RCHS01002515">
    <property type="protein sequence ID" value="RMX46947.1"/>
    <property type="molecule type" value="Genomic_DNA"/>
</dbReference>
<gene>
    <name evidence="2" type="ORF">pdam_00011960</name>
</gene>
<evidence type="ECO:0000259" key="1">
    <source>
        <dbReference type="Pfam" id="PF08241"/>
    </source>
</evidence>
<dbReference type="InterPro" id="IPR029063">
    <property type="entry name" value="SAM-dependent_MTases_sf"/>
</dbReference>
<feature type="domain" description="Methyltransferase type 11" evidence="1">
    <location>
        <begin position="42"/>
        <end position="136"/>
    </location>
</feature>
<accession>A0A3M6U009</accession>